<dbReference type="Gramene" id="EFJ18394">
    <property type="protein sequence ID" value="EFJ18394"/>
    <property type="gene ID" value="SELMODRAFT_420286"/>
</dbReference>
<dbReference type="Proteomes" id="UP000001514">
    <property type="component" value="Unassembled WGS sequence"/>
</dbReference>
<dbReference type="PANTHER" id="PTHR33129">
    <property type="entry name" value="PROTEIN KINASE DOMAIN-CONTAINING PROTEIN-RELATED"/>
    <property type="match status" value="1"/>
</dbReference>
<dbReference type="KEGG" id="smo:SELMODRAFT_420286"/>
<name>D8SBI3_SELML</name>
<reference evidence="2 3" key="1">
    <citation type="journal article" date="2011" name="Science">
        <title>The Selaginella genome identifies genetic changes associated with the evolution of vascular plants.</title>
        <authorList>
            <person name="Banks J.A."/>
            <person name="Nishiyama T."/>
            <person name="Hasebe M."/>
            <person name="Bowman J.L."/>
            <person name="Gribskov M."/>
            <person name="dePamphilis C."/>
            <person name="Albert V.A."/>
            <person name="Aono N."/>
            <person name="Aoyama T."/>
            <person name="Ambrose B.A."/>
            <person name="Ashton N.W."/>
            <person name="Axtell M.J."/>
            <person name="Barker E."/>
            <person name="Barker M.S."/>
            <person name="Bennetzen J.L."/>
            <person name="Bonawitz N.D."/>
            <person name="Chapple C."/>
            <person name="Cheng C."/>
            <person name="Correa L.G."/>
            <person name="Dacre M."/>
            <person name="DeBarry J."/>
            <person name="Dreyer I."/>
            <person name="Elias M."/>
            <person name="Engstrom E.M."/>
            <person name="Estelle M."/>
            <person name="Feng L."/>
            <person name="Finet C."/>
            <person name="Floyd S.K."/>
            <person name="Frommer W.B."/>
            <person name="Fujita T."/>
            <person name="Gramzow L."/>
            <person name="Gutensohn M."/>
            <person name="Harholt J."/>
            <person name="Hattori M."/>
            <person name="Heyl A."/>
            <person name="Hirai T."/>
            <person name="Hiwatashi Y."/>
            <person name="Ishikawa M."/>
            <person name="Iwata M."/>
            <person name="Karol K.G."/>
            <person name="Koehler B."/>
            <person name="Kolukisaoglu U."/>
            <person name="Kubo M."/>
            <person name="Kurata T."/>
            <person name="Lalonde S."/>
            <person name="Li K."/>
            <person name="Li Y."/>
            <person name="Litt A."/>
            <person name="Lyons E."/>
            <person name="Manning G."/>
            <person name="Maruyama T."/>
            <person name="Michael T.P."/>
            <person name="Mikami K."/>
            <person name="Miyazaki S."/>
            <person name="Morinaga S."/>
            <person name="Murata T."/>
            <person name="Mueller-Roeber B."/>
            <person name="Nelson D.R."/>
            <person name="Obara M."/>
            <person name="Oguri Y."/>
            <person name="Olmstead R.G."/>
            <person name="Onodera N."/>
            <person name="Petersen B.L."/>
            <person name="Pils B."/>
            <person name="Prigge M."/>
            <person name="Rensing S.A."/>
            <person name="Riano-Pachon D.M."/>
            <person name="Roberts A.W."/>
            <person name="Sato Y."/>
            <person name="Scheller H.V."/>
            <person name="Schulz B."/>
            <person name="Schulz C."/>
            <person name="Shakirov E.V."/>
            <person name="Shibagaki N."/>
            <person name="Shinohara N."/>
            <person name="Shippen D.E."/>
            <person name="Soerensen I."/>
            <person name="Sotooka R."/>
            <person name="Sugimoto N."/>
            <person name="Sugita M."/>
            <person name="Sumikawa N."/>
            <person name="Tanurdzic M."/>
            <person name="Theissen G."/>
            <person name="Ulvskov P."/>
            <person name="Wakazuki S."/>
            <person name="Weng J.K."/>
            <person name="Willats W.W."/>
            <person name="Wipf D."/>
            <person name="Wolf P.G."/>
            <person name="Yang L."/>
            <person name="Zimmer A.D."/>
            <person name="Zhu Q."/>
            <person name="Mitros T."/>
            <person name="Hellsten U."/>
            <person name="Loque D."/>
            <person name="Otillar R."/>
            <person name="Salamov A."/>
            <person name="Schmutz J."/>
            <person name="Shapiro H."/>
            <person name="Lindquist E."/>
            <person name="Lucas S."/>
            <person name="Rokhsar D."/>
            <person name="Grigoriev I.V."/>
        </authorList>
    </citation>
    <scope>NUCLEOTIDE SEQUENCE [LARGE SCALE GENOMIC DNA]</scope>
</reference>
<accession>D8SBI3</accession>
<dbReference type="PANTHER" id="PTHR33129:SF1">
    <property type="entry name" value="ATP-BINDING PROTEIN"/>
    <property type="match status" value="1"/>
</dbReference>
<sequence>MQSLESEGYEFVGELKDLTYDEVIQLLRVPVFAAKKLEQSASSWYSWCASKVLLLMVSLLDLVLGACVWPVVVIEFMAICLSFEVFLPHTRVCSVLLTERENVLWLICEGVAEGRYDVSDQIICEMLDDPSKWLEGGLCCMFYMWVWSREEIGKFLDDFEPYRTSYENMNVVDRKEGLDNFWMRGRPGPELRLCCSDQVHPKWLRFCQEEIFSCSWVGALWGRLYEPLVHRLLLKGGVFVIKPVYDDGSSGPETSHHTGPHIMLEASSAGMGNFKVSGLEMVDAALKRSSYRLWSCVPKETFPGTGWQQYKNNKDGVYGKRNAVFGKMCQFVVQVDYEDAQ</sequence>
<dbReference type="InParanoid" id="D8SBI3"/>
<keyword evidence="3" id="KW-1185">Reference proteome</keyword>
<dbReference type="HOGENOM" id="CLU_814805_0_0_1"/>
<organism evidence="3">
    <name type="scientific">Selaginella moellendorffii</name>
    <name type="common">Spikemoss</name>
    <dbReference type="NCBI Taxonomy" id="88036"/>
    <lineage>
        <taxon>Eukaryota</taxon>
        <taxon>Viridiplantae</taxon>
        <taxon>Streptophyta</taxon>
        <taxon>Embryophyta</taxon>
        <taxon>Tracheophyta</taxon>
        <taxon>Lycopodiopsida</taxon>
        <taxon>Selaginellales</taxon>
        <taxon>Selaginellaceae</taxon>
        <taxon>Selaginella</taxon>
    </lineage>
</organism>
<gene>
    <name evidence="2" type="ORF">SELMODRAFT_420286</name>
</gene>
<dbReference type="AlphaFoldDB" id="D8SBI3"/>
<keyword evidence="1" id="KW-0472">Membrane</keyword>
<evidence type="ECO:0000313" key="3">
    <source>
        <dbReference type="Proteomes" id="UP000001514"/>
    </source>
</evidence>
<evidence type="ECO:0000256" key="1">
    <source>
        <dbReference type="SAM" id="Phobius"/>
    </source>
</evidence>
<protein>
    <submittedName>
        <fullName evidence="2">Uncharacterized protein</fullName>
    </submittedName>
</protein>
<keyword evidence="1" id="KW-0812">Transmembrane</keyword>
<evidence type="ECO:0000313" key="2">
    <source>
        <dbReference type="EMBL" id="EFJ18394.1"/>
    </source>
</evidence>
<feature type="transmembrane region" description="Helical" evidence="1">
    <location>
        <begin position="52"/>
        <end position="72"/>
    </location>
</feature>
<keyword evidence="1" id="KW-1133">Transmembrane helix</keyword>
<proteinExistence type="predicted"/>
<dbReference type="InterPro" id="IPR052980">
    <property type="entry name" value="Crinkler_effector"/>
</dbReference>
<dbReference type="EMBL" id="GL377610">
    <property type="protein sequence ID" value="EFJ18394.1"/>
    <property type="molecule type" value="Genomic_DNA"/>
</dbReference>